<comment type="caution">
    <text evidence="1">The sequence shown here is derived from an EMBL/GenBank/DDBJ whole genome shotgun (WGS) entry which is preliminary data.</text>
</comment>
<dbReference type="GO" id="GO:0003676">
    <property type="term" value="F:nucleic acid binding"/>
    <property type="evidence" value="ECO:0007669"/>
    <property type="project" value="InterPro"/>
</dbReference>
<gene>
    <name evidence="1" type="ORF">DPMN_154266</name>
</gene>
<dbReference type="InterPro" id="IPR036397">
    <property type="entry name" value="RNaseH_sf"/>
</dbReference>
<evidence type="ECO:0000313" key="2">
    <source>
        <dbReference type="Proteomes" id="UP000828390"/>
    </source>
</evidence>
<protein>
    <submittedName>
        <fullName evidence="1">Uncharacterized protein</fullName>
    </submittedName>
</protein>
<accession>A0A9D4J9Q4</accession>
<evidence type="ECO:0000313" key="1">
    <source>
        <dbReference type="EMBL" id="KAH3800628.1"/>
    </source>
</evidence>
<dbReference type="AlphaFoldDB" id="A0A9D4J9Q4"/>
<dbReference type="Gene3D" id="3.30.420.10">
    <property type="entry name" value="Ribonuclease H-like superfamily/Ribonuclease H"/>
    <property type="match status" value="1"/>
</dbReference>
<reference evidence="1" key="1">
    <citation type="journal article" date="2019" name="bioRxiv">
        <title>The Genome of the Zebra Mussel, Dreissena polymorpha: A Resource for Invasive Species Research.</title>
        <authorList>
            <person name="McCartney M.A."/>
            <person name="Auch B."/>
            <person name="Kono T."/>
            <person name="Mallez S."/>
            <person name="Zhang Y."/>
            <person name="Obille A."/>
            <person name="Becker A."/>
            <person name="Abrahante J.E."/>
            <person name="Garbe J."/>
            <person name="Badalamenti J.P."/>
            <person name="Herman A."/>
            <person name="Mangelson H."/>
            <person name="Liachko I."/>
            <person name="Sullivan S."/>
            <person name="Sone E.D."/>
            <person name="Koren S."/>
            <person name="Silverstein K.A.T."/>
            <person name="Beckman K.B."/>
            <person name="Gohl D.M."/>
        </authorList>
    </citation>
    <scope>NUCLEOTIDE SEQUENCE</scope>
    <source>
        <strain evidence="1">Duluth1</strain>
        <tissue evidence="1">Whole animal</tissue>
    </source>
</reference>
<proteinExistence type="predicted"/>
<organism evidence="1 2">
    <name type="scientific">Dreissena polymorpha</name>
    <name type="common">Zebra mussel</name>
    <name type="synonym">Mytilus polymorpha</name>
    <dbReference type="NCBI Taxonomy" id="45954"/>
    <lineage>
        <taxon>Eukaryota</taxon>
        <taxon>Metazoa</taxon>
        <taxon>Spiralia</taxon>
        <taxon>Lophotrochozoa</taxon>
        <taxon>Mollusca</taxon>
        <taxon>Bivalvia</taxon>
        <taxon>Autobranchia</taxon>
        <taxon>Heteroconchia</taxon>
        <taxon>Euheterodonta</taxon>
        <taxon>Imparidentia</taxon>
        <taxon>Neoheterodontei</taxon>
        <taxon>Myida</taxon>
        <taxon>Dreissenoidea</taxon>
        <taxon>Dreissenidae</taxon>
        <taxon>Dreissena</taxon>
    </lineage>
</organism>
<name>A0A9D4J9Q4_DREPO</name>
<dbReference type="Proteomes" id="UP000828390">
    <property type="component" value="Unassembled WGS sequence"/>
</dbReference>
<keyword evidence="2" id="KW-1185">Reference proteome</keyword>
<sequence length="58" mass="7027">MFRFMFYQCQESHIEMPAWSKVWINIRKAYCNFYNCGRGGIEIMLHNLGMDTLFHYLA</sequence>
<dbReference type="EMBL" id="JAIWYP010000007">
    <property type="protein sequence ID" value="KAH3800628.1"/>
    <property type="molecule type" value="Genomic_DNA"/>
</dbReference>
<reference evidence="1" key="2">
    <citation type="submission" date="2020-11" db="EMBL/GenBank/DDBJ databases">
        <authorList>
            <person name="McCartney M.A."/>
            <person name="Auch B."/>
            <person name="Kono T."/>
            <person name="Mallez S."/>
            <person name="Becker A."/>
            <person name="Gohl D.M."/>
            <person name="Silverstein K.A.T."/>
            <person name="Koren S."/>
            <person name="Bechman K.B."/>
            <person name="Herman A."/>
            <person name="Abrahante J.E."/>
            <person name="Garbe J."/>
        </authorList>
    </citation>
    <scope>NUCLEOTIDE SEQUENCE</scope>
    <source>
        <strain evidence="1">Duluth1</strain>
        <tissue evidence="1">Whole animal</tissue>
    </source>
</reference>